<dbReference type="EMBL" id="JBIRYL010000002">
    <property type="protein sequence ID" value="MFI2230970.1"/>
    <property type="molecule type" value="Genomic_DNA"/>
</dbReference>
<evidence type="ECO:0000313" key="2">
    <source>
        <dbReference type="EMBL" id="MFI2230970.1"/>
    </source>
</evidence>
<dbReference type="PANTHER" id="PTHR38011:SF2">
    <property type="entry name" value="BIFUNCTIONAL DEAMINASE-REDUCTASE DOMAIN PROTEIN"/>
    <property type="match status" value="1"/>
</dbReference>
<keyword evidence="3" id="KW-1185">Reference proteome</keyword>
<dbReference type="InterPro" id="IPR002734">
    <property type="entry name" value="RibDG_C"/>
</dbReference>
<dbReference type="RefSeq" id="WP_397062308.1">
    <property type="nucleotide sequence ID" value="NZ_JBIRYL010000002.1"/>
</dbReference>
<name>A0ABW7VWK8_9NOCA</name>
<comment type="caution">
    <text evidence="2">The sequence shown here is derived from an EMBL/GenBank/DDBJ whole genome shotgun (WGS) entry which is preliminary data.</text>
</comment>
<accession>A0ABW7VWK8</accession>
<dbReference type="SUPFAM" id="SSF53597">
    <property type="entry name" value="Dihydrofolate reductase-like"/>
    <property type="match status" value="1"/>
</dbReference>
<dbReference type="PANTHER" id="PTHR38011">
    <property type="entry name" value="DIHYDROFOLATE REDUCTASE FAMILY PROTEIN (AFU_ORTHOLOGUE AFUA_8G06820)"/>
    <property type="match status" value="1"/>
</dbReference>
<evidence type="ECO:0000313" key="3">
    <source>
        <dbReference type="Proteomes" id="UP001611494"/>
    </source>
</evidence>
<evidence type="ECO:0000259" key="1">
    <source>
        <dbReference type="Pfam" id="PF01872"/>
    </source>
</evidence>
<dbReference type="Proteomes" id="UP001611494">
    <property type="component" value="Unassembled WGS sequence"/>
</dbReference>
<reference evidence="2 3" key="1">
    <citation type="submission" date="2024-10" db="EMBL/GenBank/DDBJ databases">
        <title>The Natural Products Discovery Center: Release of the First 8490 Sequenced Strains for Exploring Actinobacteria Biosynthetic Diversity.</title>
        <authorList>
            <person name="Kalkreuter E."/>
            <person name="Kautsar S.A."/>
            <person name="Yang D."/>
            <person name="Bader C.D."/>
            <person name="Teijaro C.N."/>
            <person name="Fluegel L."/>
            <person name="Davis C.M."/>
            <person name="Simpson J.R."/>
            <person name="Lauterbach L."/>
            <person name="Steele A.D."/>
            <person name="Gui C."/>
            <person name="Meng S."/>
            <person name="Li G."/>
            <person name="Viehrig K."/>
            <person name="Ye F."/>
            <person name="Su P."/>
            <person name="Kiefer A.F."/>
            <person name="Nichols A."/>
            <person name="Cepeda A.J."/>
            <person name="Yan W."/>
            <person name="Fan B."/>
            <person name="Jiang Y."/>
            <person name="Adhikari A."/>
            <person name="Zheng C.-J."/>
            <person name="Schuster L."/>
            <person name="Cowan T.M."/>
            <person name="Smanski M.J."/>
            <person name="Chevrette M.G."/>
            <person name="De Carvalho L.P.S."/>
            <person name="Shen B."/>
        </authorList>
    </citation>
    <scope>NUCLEOTIDE SEQUENCE [LARGE SCALE GENOMIC DNA]</scope>
    <source>
        <strain evidence="2 3">NPDC019377</strain>
    </source>
</reference>
<proteinExistence type="predicted"/>
<dbReference type="Gene3D" id="3.40.430.10">
    <property type="entry name" value="Dihydrofolate Reductase, subunit A"/>
    <property type="match status" value="1"/>
</dbReference>
<organism evidence="2 3">
    <name type="scientific">Nocardia testacea</name>
    <dbReference type="NCBI Taxonomy" id="248551"/>
    <lineage>
        <taxon>Bacteria</taxon>
        <taxon>Bacillati</taxon>
        <taxon>Actinomycetota</taxon>
        <taxon>Actinomycetes</taxon>
        <taxon>Mycobacteriales</taxon>
        <taxon>Nocardiaceae</taxon>
        <taxon>Nocardia</taxon>
    </lineage>
</organism>
<feature type="domain" description="Bacterial bifunctional deaminase-reductase C-terminal" evidence="1">
    <location>
        <begin position="2"/>
        <end position="167"/>
    </location>
</feature>
<dbReference type="Pfam" id="PF01872">
    <property type="entry name" value="RibD_C"/>
    <property type="match status" value="1"/>
</dbReference>
<sequence>MTITVFQSITLDGVVQGPGRADEDTRGGFPHGGWGNGYQDEASMRYVAEGMGSGGGLLLGHRTYRDILDHWTNTSAPNPFTQVLLTKQKYVVSRNAGTTLEYPNSTLLAGDGVARVRALGSADEKDLMILGSGELIRALHAARLVDRYVLQIHPIVLGSGTRLFGAAERADLVLGRTISTPLGVLIAEYAAR</sequence>
<dbReference type="InterPro" id="IPR050765">
    <property type="entry name" value="Riboflavin_Biosynth_HTPR"/>
</dbReference>
<protein>
    <submittedName>
        <fullName evidence="2">Dihydrofolate reductase family protein</fullName>
    </submittedName>
</protein>
<gene>
    <name evidence="2" type="ORF">ACH49Z_14085</name>
</gene>
<dbReference type="InterPro" id="IPR024072">
    <property type="entry name" value="DHFR-like_dom_sf"/>
</dbReference>